<dbReference type="SUPFAM" id="SSF50978">
    <property type="entry name" value="WD40 repeat-like"/>
    <property type="match status" value="1"/>
</dbReference>
<reference evidence="6" key="1">
    <citation type="submission" date="2025-08" db="UniProtKB">
        <authorList>
            <consortium name="RefSeq"/>
        </authorList>
    </citation>
    <scope>IDENTIFICATION</scope>
    <source>
        <tissue evidence="6">Testes</tissue>
    </source>
</reference>
<dbReference type="RefSeq" id="XP_006815647.1">
    <property type="nucleotide sequence ID" value="XM_006815584.1"/>
</dbReference>
<name>A0ABM0M6K6_SACKO</name>
<evidence type="ECO:0000313" key="5">
    <source>
        <dbReference type="Proteomes" id="UP000694865"/>
    </source>
</evidence>
<dbReference type="PROSITE" id="PS50082">
    <property type="entry name" value="WD_REPEATS_2"/>
    <property type="match status" value="3"/>
</dbReference>
<dbReference type="Proteomes" id="UP000694865">
    <property type="component" value="Unplaced"/>
</dbReference>
<dbReference type="SUPFAM" id="SSF50952">
    <property type="entry name" value="Soluble quinoprotein glucose dehydrogenase"/>
    <property type="match status" value="1"/>
</dbReference>
<dbReference type="Pfam" id="PF00400">
    <property type="entry name" value="WD40"/>
    <property type="match status" value="6"/>
</dbReference>
<feature type="repeat" description="WD" evidence="4">
    <location>
        <begin position="232"/>
        <end position="273"/>
    </location>
</feature>
<dbReference type="CDD" id="cd00200">
    <property type="entry name" value="WD40"/>
    <property type="match status" value="1"/>
</dbReference>
<feature type="repeat" description="WD" evidence="4">
    <location>
        <begin position="185"/>
        <end position="226"/>
    </location>
</feature>
<keyword evidence="1 4" id="KW-0853">WD repeat</keyword>
<dbReference type="Gene3D" id="2.130.10.10">
    <property type="entry name" value="YVTN repeat-like/Quinoprotein amine dehydrogenase"/>
    <property type="match status" value="2"/>
</dbReference>
<evidence type="ECO:0000256" key="1">
    <source>
        <dbReference type="ARBA" id="ARBA00022574"/>
    </source>
</evidence>
<dbReference type="PROSITE" id="PS50294">
    <property type="entry name" value="WD_REPEATS_REGION"/>
    <property type="match status" value="2"/>
</dbReference>
<proteinExistence type="inferred from homology"/>
<organism evidence="5 6">
    <name type="scientific">Saccoglossus kowalevskii</name>
    <name type="common">Acorn worm</name>
    <dbReference type="NCBI Taxonomy" id="10224"/>
    <lineage>
        <taxon>Eukaryota</taxon>
        <taxon>Metazoa</taxon>
        <taxon>Hemichordata</taxon>
        <taxon>Enteropneusta</taxon>
        <taxon>Harrimaniidae</taxon>
        <taxon>Saccoglossus</taxon>
    </lineage>
</organism>
<evidence type="ECO:0000256" key="4">
    <source>
        <dbReference type="PROSITE-ProRule" id="PRU00221"/>
    </source>
</evidence>
<dbReference type="InterPro" id="IPR015943">
    <property type="entry name" value="WD40/YVTN_repeat-like_dom_sf"/>
</dbReference>
<accession>A0ABM0M6K6</accession>
<gene>
    <name evidence="6" type="primary">LOC100367209</name>
</gene>
<evidence type="ECO:0000313" key="6">
    <source>
        <dbReference type="RefSeq" id="XP_006815647.1"/>
    </source>
</evidence>
<sequence>MSYSLNSILATLPRTQRGSPIVLGGDPKGKNFLYTNGNSVIIRDIESPEIADVYTEHSVQATVAKYAPSGFYIASGDVSGKIRIWDTTQKEHILKYEYHSLGGQIKDIAWSPDSKRIVAVGDGREKYGNVFMWDTGTTVGEIIGHSKAINSVDFKSSRPFRIVTASEDNDSNFYEGPPFKFKHSAKDHGRFVNCIRYSPNGDRYLTGGADGKSFIYEGKTGEKIAELGNGAKSAHAGGIYGVCWSPDNTQVLTVSADKTAKIWDIEKHQVVTEFIMGTTINDQQVGCLWQGDYLLSVSLSGYINYLDKNNPSTPLRIIKGHNKSITAMSAVLYENKSTLYTGSHDGIVNHWSVESGVAESVEGNGHSNQVNELASCCDVIASIGMDDTLKTIDHKTNQFCSSVALDSQPKGVAIGKDSLVVVAEINGVSDDRFL</sequence>
<keyword evidence="5" id="KW-1185">Reference proteome</keyword>
<feature type="repeat" description="WD" evidence="4">
    <location>
        <begin position="54"/>
        <end position="95"/>
    </location>
</feature>
<dbReference type="InterPro" id="IPR011041">
    <property type="entry name" value="Quinoprot_gluc/sorb_DH_b-prop"/>
</dbReference>
<dbReference type="PROSITE" id="PS00678">
    <property type="entry name" value="WD_REPEATS_1"/>
    <property type="match status" value="1"/>
</dbReference>
<comment type="similarity">
    <text evidence="3">Belongs to the WD repeat AIP1 family.</text>
</comment>
<keyword evidence="2" id="KW-0677">Repeat</keyword>
<dbReference type="InterPro" id="IPR036322">
    <property type="entry name" value="WD40_repeat_dom_sf"/>
</dbReference>
<evidence type="ECO:0000256" key="3">
    <source>
        <dbReference type="ARBA" id="ARBA00038366"/>
    </source>
</evidence>
<dbReference type="InterPro" id="IPR019775">
    <property type="entry name" value="WD40_repeat_CS"/>
</dbReference>
<dbReference type="InterPro" id="IPR001680">
    <property type="entry name" value="WD40_rpt"/>
</dbReference>
<evidence type="ECO:0000256" key="2">
    <source>
        <dbReference type="ARBA" id="ARBA00022737"/>
    </source>
</evidence>
<protein>
    <submittedName>
        <fullName evidence="6">WD repeat-containing protein 1-B-like</fullName>
    </submittedName>
</protein>
<dbReference type="GeneID" id="100367209"/>
<dbReference type="PANTHER" id="PTHR19856">
    <property type="entry name" value="WD-REPEATCONTAINING PROTEIN WDR1"/>
    <property type="match status" value="1"/>
</dbReference>
<dbReference type="PANTHER" id="PTHR19856:SF0">
    <property type="entry name" value="WD REPEAT-CONTAINING PROTEIN 1"/>
    <property type="match status" value="1"/>
</dbReference>
<dbReference type="SMART" id="SM00320">
    <property type="entry name" value="WD40"/>
    <property type="match status" value="7"/>
</dbReference>